<protein>
    <submittedName>
        <fullName evidence="2">Uncharacterized protein</fullName>
    </submittedName>
</protein>
<proteinExistence type="predicted"/>
<keyword evidence="1" id="KW-1185">Reference proteome</keyword>
<sequence length="129" mass="14641">MVRSLRELSAEIVAELVKLAAENCWKEHREYRESNEQRLLNKKSAVAAISNNFSSHYVSDTGPLRIARELIDACNTRIPQDVRNFLKCHFFTLKFSGGYSLVQCRYGGVTKRSQVGNKSVMEGTLDTLK</sequence>
<evidence type="ECO:0000313" key="2">
    <source>
        <dbReference type="WBParaSite" id="PSAMB.scaffold16222size1376.g36847.t1"/>
    </source>
</evidence>
<dbReference type="WBParaSite" id="PSAMB.scaffold16222size1376.g36847.t1">
    <property type="protein sequence ID" value="PSAMB.scaffold16222size1376.g36847.t1"/>
    <property type="gene ID" value="PSAMB.scaffold16222size1376.g36847"/>
</dbReference>
<organism evidence="1 2">
    <name type="scientific">Plectus sambesii</name>
    <dbReference type="NCBI Taxonomy" id="2011161"/>
    <lineage>
        <taxon>Eukaryota</taxon>
        <taxon>Metazoa</taxon>
        <taxon>Ecdysozoa</taxon>
        <taxon>Nematoda</taxon>
        <taxon>Chromadorea</taxon>
        <taxon>Plectida</taxon>
        <taxon>Plectina</taxon>
        <taxon>Plectoidea</taxon>
        <taxon>Plectidae</taxon>
        <taxon>Plectus</taxon>
    </lineage>
</organism>
<dbReference type="AlphaFoldDB" id="A0A914VA46"/>
<dbReference type="Proteomes" id="UP000887566">
    <property type="component" value="Unplaced"/>
</dbReference>
<accession>A0A914VA46</accession>
<name>A0A914VA46_9BILA</name>
<reference evidence="2" key="1">
    <citation type="submission" date="2022-11" db="UniProtKB">
        <authorList>
            <consortium name="WormBaseParasite"/>
        </authorList>
    </citation>
    <scope>IDENTIFICATION</scope>
</reference>
<evidence type="ECO:0000313" key="1">
    <source>
        <dbReference type="Proteomes" id="UP000887566"/>
    </source>
</evidence>